<evidence type="ECO:0000256" key="10">
    <source>
        <dbReference type="ARBA" id="ARBA00047475"/>
    </source>
</evidence>
<dbReference type="SUPFAM" id="SSF53756">
    <property type="entry name" value="UDP-Glycosyltransferase/glycogen phosphorylase"/>
    <property type="match status" value="1"/>
</dbReference>
<feature type="chain" id="PRO_5040216726" description="glucuronosyltransferase" evidence="11">
    <location>
        <begin position="17"/>
        <end position="453"/>
    </location>
</feature>
<dbReference type="Proteomes" id="UP001152747">
    <property type="component" value="Unassembled WGS sequence"/>
</dbReference>
<dbReference type="EC" id="2.4.1.17" evidence="3"/>
<evidence type="ECO:0000256" key="3">
    <source>
        <dbReference type="ARBA" id="ARBA00012544"/>
    </source>
</evidence>
<dbReference type="InterPro" id="IPR002213">
    <property type="entry name" value="UDP_glucos_trans"/>
</dbReference>
<dbReference type="FunFam" id="3.40.50.2000:FF:000228">
    <property type="entry name" value="UDP-GlucuronosylTransferase"/>
    <property type="match status" value="1"/>
</dbReference>
<sequence length="453" mass="52419">MIFLIFLSISLPAIKSYNFLITNPILGYSHVKFKSNIADVLADAGHNVTLLQYYHNPMENLKNLVKNPRVEIIHYYPDNFAELLEKSRKIGTFPEFWATKSMDSPFLRYFTQLDIIPVLWNNTYSKLLRDTKFLKTLEDRNFDAVLAETFEIGGFYIAHLINARSVIAIMSSVKYPYTEQLFGQPATLGYIPGEFSKFGKEATVWDRLNDIYHEFFSVLFHKSISDRQHQLYRDILGKTIRNLPDWQDLVRKSTYFFVNSNPFLDFSVPKTPNIIAIGGFGFDATRTQKILPEEYQKIMGEHTVLICFGSVLQSSEMPDDFKMGFIQLFKAFPNITFIWKYEQQEDEFIRKNRLGPNVHLRSWIPQSILLRNERVKLFITHGGLASTMEVAYSGKPALVIPLINDQFHNGMMLSRHGGAITYNKYDLADPVKLIETVRRILETPRFVNNLATS</sequence>
<evidence type="ECO:0000256" key="7">
    <source>
        <dbReference type="ARBA" id="ARBA00022729"/>
    </source>
</evidence>
<dbReference type="GO" id="GO:0015020">
    <property type="term" value="F:glucuronosyltransferase activity"/>
    <property type="evidence" value="ECO:0007669"/>
    <property type="project" value="UniProtKB-EC"/>
</dbReference>
<keyword evidence="8" id="KW-1133">Transmembrane helix</keyword>
<dbReference type="EMBL" id="CANHGI010000004">
    <property type="protein sequence ID" value="CAI5447058.1"/>
    <property type="molecule type" value="Genomic_DNA"/>
</dbReference>
<evidence type="ECO:0000256" key="9">
    <source>
        <dbReference type="ARBA" id="ARBA00023136"/>
    </source>
</evidence>
<comment type="caution">
    <text evidence="12">The sequence shown here is derived from an EMBL/GenBank/DDBJ whole genome shotgun (WGS) entry which is preliminary data.</text>
</comment>
<comment type="subcellular location">
    <subcellularLocation>
        <location evidence="1">Membrane</location>
        <topology evidence="1">Single-pass membrane protein</topology>
    </subcellularLocation>
</comment>
<accession>A0A9P1IMG7</accession>
<proteinExistence type="inferred from homology"/>
<evidence type="ECO:0000256" key="1">
    <source>
        <dbReference type="ARBA" id="ARBA00004167"/>
    </source>
</evidence>
<keyword evidence="9" id="KW-0472">Membrane</keyword>
<organism evidence="12 13">
    <name type="scientific">Caenorhabditis angaria</name>
    <dbReference type="NCBI Taxonomy" id="860376"/>
    <lineage>
        <taxon>Eukaryota</taxon>
        <taxon>Metazoa</taxon>
        <taxon>Ecdysozoa</taxon>
        <taxon>Nematoda</taxon>
        <taxon>Chromadorea</taxon>
        <taxon>Rhabditida</taxon>
        <taxon>Rhabditina</taxon>
        <taxon>Rhabditomorpha</taxon>
        <taxon>Rhabditoidea</taxon>
        <taxon>Rhabditidae</taxon>
        <taxon>Peloderinae</taxon>
        <taxon>Caenorhabditis</taxon>
    </lineage>
</organism>
<comment type="similarity">
    <text evidence="2">Belongs to the UDP-glycosyltransferase family.</text>
</comment>
<dbReference type="PANTHER" id="PTHR48043:SF127">
    <property type="entry name" value="GLUCURONOSYLTRANSFERASE"/>
    <property type="match status" value="1"/>
</dbReference>
<dbReference type="OrthoDB" id="5835829at2759"/>
<evidence type="ECO:0000256" key="4">
    <source>
        <dbReference type="ARBA" id="ARBA00022676"/>
    </source>
</evidence>
<protein>
    <recommendedName>
        <fullName evidence="3">glucuronosyltransferase</fullName>
        <ecNumber evidence="3">2.4.1.17</ecNumber>
    </recommendedName>
</protein>
<evidence type="ECO:0000256" key="8">
    <source>
        <dbReference type="ARBA" id="ARBA00022989"/>
    </source>
</evidence>
<keyword evidence="5" id="KW-0808">Transferase</keyword>
<dbReference type="Gene3D" id="3.40.50.2000">
    <property type="entry name" value="Glycogen Phosphorylase B"/>
    <property type="match status" value="1"/>
</dbReference>
<dbReference type="FunFam" id="3.40.50.2000:FF:000038">
    <property type="entry name" value="UDP-GlucuronosylTransferase"/>
    <property type="match status" value="1"/>
</dbReference>
<comment type="catalytic activity">
    <reaction evidence="10">
        <text>glucuronate acceptor + UDP-alpha-D-glucuronate = acceptor beta-D-glucuronoside + UDP + H(+)</text>
        <dbReference type="Rhea" id="RHEA:21032"/>
        <dbReference type="ChEBI" id="CHEBI:15378"/>
        <dbReference type="ChEBI" id="CHEBI:58052"/>
        <dbReference type="ChEBI" id="CHEBI:58223"/>
        <dbReference type="ChEBI" id="CHEBI:132367"/>
        <dbReference type="ChEBI" id="CHEBI:132368"/>
        <dbReference type="EC" id="2.4.1.17"/>
    </reaction>
</comment>
<keyword evidence="13" id="KW-1185">Reference proteome</keyword>
<evidence type="ECO:0000313" key="13">
    <source>
        <dbReference type="Proteomes" id="UP001152747"/>
    </source>
</evidence>
<keyword evidence="4" id="KW-0328">Glycosyltransferase</keyword>
<dbReference type="AlphaFoldDB" id="A0A9P1IMG7"/>
<evidence type="ECO:0000256" key="6">
    <source>
        <dbReference type="ARBA" id="ARBA00022692"/>
    </source>
</evidence>
<feature type="signal peptide" evidence="11">
    <location>
        <begin position="1"/>
        <end position="16"/>
    </location>
</feature>
<name>A0A9P1IMG7_9PELO</name>
<dbReference type="Pfam" id="PF00201">
    <property type="entry name" value="UDPGT"/>
    <property type="match status" value="1"/>
</dbReference>
<keyword evidence="6" id="KW-0812">Transmembrane</keyword>
<reference evidence="12" key="1">
    <citation type="submission" date="2022-11" db="EMBL/GenBank/DDBJ databases">
        <authorList>
            <person name="Kikuchi T."/>
        </authorList>
    </citation>
    <scope>NUCLEOTIDE SEQUENCE</scope>
    <source>
        <strain evidence="12">PS1010</strain>
    </source>
</reference>
<evidence type="ECO:0000256" key="2">
    <source>
        <dbReference type="ARBA" id="ARBA00009995"/>
    </source>
</evidence>
<dbReference type="InterPro" id="IPR050271">
    <property type="entry name" value="UDP-glycosyltransferase"/>
</dbReference>
<dbReference type="GO" id="GO:0016020">
    <property type="term" value="C:membrane"/>
    <property type="evidence" value="ECO:0007669"/>
    <property type="project" value="UniProtKB-SubCell"/>
</dbReference>
<gene>
    <name evidence="12" type="ORF">CAMP_LOCUS9695</name>
</gene>
<evidence type="ECO:0000256" key="5">
    <source>
        <dbReference type="ARBA" id="ARBA00022679"/>
    </source>
</evidence>
<evidence type="ECO:0000256" key="11">
    <source>
        <dbReference type="SAM" id="SignalP"/>
    </source>
</evidence>
<dbReference type="CDD" id="cd03784">
    <property type="entry name" value="GT1_Gtf-like"/>
    <property type="match status" value="1"/>
</dbReference>
<dbReference type="PANTHER" id="PTHR48043">
    <property type="entry name" value="EG:EG0003.4 PROTEIN-RELATED"/>
    <property type="match status" value="1"/>
</dbReference>
<keyword evidence="7 11" id="KW-0732">Signal</keyword>
<evidence type="ECO:0000313" key="12">
    <source>
        <dbReference type="EMBL" id="CAI5447058.1"/>
    </source>
</evidence>